<evidence type="ECO:0000313" key="2">
    <source>
        <dbReference type="EMBL" id="KAJ8655066.1"/>
    </source>
</evidence>
<feature type="region of interest" description="Disordered" evidence="1">
    <location>
        <begin position="1"/>
        <end position="25"/>
    </location>
</feature>
<sequence length="116" mass="12682">MRASNMPRAFTSFEEAKKFNTTKTSQERLHGRITAIEVEGQSSIAAIDVDGFAGLQAKIKLGSLKYEGSQPAAPATTQQPETNAVAGLDTSDPWQRHRHMHPLVQLEHEIAIAEVS</sequence>
<organism evidence="2 3">
    <name type="scientific">Lichtheimia ornata</name>
    <dbReference type="NCBI Taxonomy" id="688661"/>
    <lineage>
        <taxon>Eukaryota</taxon>
        <taxon>Fungi</taxon>
        <taxon>Fungi incertae sedis</taxon>
        <taxon>Mucoromycota</taxon>
        <taxon>Mucoromycotina</taxon>
        <taxon>Mucoromycetes</taxon>
        <taxon>Mucorales</taxon>
        <taxon>Lichtheimiaceae</taxon>
        <taxon>Lichtheimia</taxon>
    </lineage>
</organism>
<dbReference type="Proteomes" id="UP001234581">
    <property type="component" value="Unassembled WGS sequence"/>
</dbReference>
<accession>A0AAD7UY47</accession>
<protein>
    <submittedName>
        <fullName evidence="2">Uncharacterized protein</fullName>
    </submittedName>
</protein>
<reference evidence="2 3" key="1">
    <citation type="submission" date="2023-03" db="EMBL/GenBank/DDBJ databases">
        <title>Genome sequence of Lichtheimia ornata CBS 291.66.</title>
        <authorList>
            <person name="Mohabir J.T."/>
            <person name="Shea T.P."/>
            <person name="Kurbessoian T."/>
            <person name="Berby B."/>
            <person name="Fontaine J."/>
            <person name="Livny J."/>
            <person name="Gnirke A."/>
            <person name="Stajich J.E."/>
            <person name="Cuomo C.A."/>
        </authorList>
    </citation>
    <scope>NUCLEOTIDE SEQUENCE [LARGE SCALE GENOMIC DNA]</scope>
    <source>
        <strain evidence="2">CBS 291.66</strain>
    </source>
</reference>
<feature type="region of interest" description="Disordered" evidence="1">
    <location>
        <begin position="67"/>
        <end position="102"/>
    </location>
</feature>
<proteinExistence type="predicted"/>
<dbReference type="GeneID" id="83216680"/>
<evidence type="ECO:0000256" key="1">
    <source>
        <dbReference type="SAM" id="MobiDB-lite"/>
    </source>
</evidence>
<dbReference type="AlphaFoldDB" id="A0AAD7UY47"/>
<dbReference type="EMBL" id="JARTCD010000053">
    <property type="protein sequence ID" value="KAJ8655066.1"/>
    <property type="molecule type" value="Genomic_DNA"/>
</dbReference>
<gene>
    <name evidence="2" type="ORF">O0I10_009273</name>
</gene>
<keyword evidence="3" id="KW-1185">Reference proteome</keyword>
<comment type="caution">
    <text evidence="2">The sequence shown here is derived from an EMBL/GenBank/DDBJ whole genome shotgun (WGS) entry which is preliminary data.</text>
</comment>
<evidence type="ECO:0000313" key="3">
    <source>
        <dbReference type="Proteomes" id="UP001234581"/>
    </source>
</evidence>
<name>A0AAD7UY47_9FUNG</name>
<dbReference type="RefSeq" id="XP_058339979.1">
    <property type="nucleotide sequence ID" value="XM_058489268.1"/>
</dbReference>